<dbReference type="RefSeq" id="WP_091662117.1">
    <property type="nucleotide sequence ID" value="NZ_FONT01000005.1"/>
</dbReference>
<reference evidence="3 4" key="1">
    <citation type="submission" date="2016-10" db="EMBL/GenBank/DDBJ databases">
        <authorList>
            <person name="de Groot N.N."/>
        </authorList>
    </citation>
    <scope>NUCLEOTIDE SEQUENCE [LARGE SCALE GENOMIC DNA]</scope>
    <source>
        <strain evidence="3 4">DSM 23995</strain>
    </source>
</reference>
<name>A0A1I2E681_9BACI</name>
<organism evidence="3 4">
    <name type="scientific">Alteribacillus iranensis</name>
    <dbReference type="NCBI Taxonomy" id="930128"/>
    <lineage>
        <taxon>Bacteria</taxon>
        <taxon>Bacillati</taxon>
        <taxon>Bacillota</taxon>
        <taxon>Bacilli</taxon>
        <taxon>Bacillales</taxon>
        <taxon>Bacillaceae</taxon>
        <taxon>Alteribacillus</taxon>
    </lineage>
</organism>
<dbReference type="PROSITE" id="PS50968">
    <property type="entry name" value="BIOTINYL_LIPOYL"/>
    <property type="match status" value="1"/>
</dbReference>
<evidence type="ECO:0000313" key="4">
    <source>
        <dbReference type="Proteomes" id="UP000199516"/>
    </source>
</evidence>
<keyword evidence="1" id="KW-0092">Biotin</keyword>
<evidence type="ECO:0000256" key="1">
    <source>
        <dbReference type="ARBA" id="ARBA00023267"/>
    </source>
</evidence>
<dbReference type="NCBIfam" id="NF006079">
    <property type="entry name" value="PRK08225.1"/>
    <property type="match status" value="1"/>
</dbReference>
<dbReference type="FunFam" id="2.40.50.100:FF:000003">
    <property type="entry name" value="Acetyl-CoA carboxylase biotin carboxyl carrier protein"/>
    <property type="match status" value="1"/>
</dbReference>
<dbReference type="STRING" id="930128.SAMN05192532_105129"/>
<protein>
    <submittedName>
        <fullName evidence="3">Acetyl-CoA carboxylase biotin carboxyl carrier protein</fullName>
    </submittedName>
</protein>
<dbReference type="Gene3D" id="2.40.50.100">
    <property type="match status" value="1"/>
</dbReference>
<dbReference type="OrthoDB" id="163546at2"/>
<dbReference type="CDD" id="cd06850">
    <property type="entry name" value="biotinyl_domain"/>
    <property type="match status" value="1"/>
</dbReference>
<dbReference type="EMBL" id="FONT01000005">
    <property type="protein sequence ID" value="SFE88345.1"/>
    <property type="molecule type" value="Genomic_DNA"/>
</dbReference>
<dbReference type="Pfam" id="PF00364">
    <property type="entry name" value="Biotin_lipoyl"/>
    <property type="match status" value="1"/>
</dbReference>
<dbReference type="AlphaFoldDB" id="A0A1I2E681"/>
<dbReference type="InterPro" id="IPR000089">
    <property type="entry name" value="Biotin_lipoyl"/>
</dbReference>
<dbReference type="SUPFAM" id="SSF51230">
    <property type="entry name" value="Single hybrid motif"/>
    <property type="match status" value="1"/>
</dbReference>
<dbReference type="InterPro" id="IPR011053">
    <property type="entry name" value="Single_hybrid_motif"/>
</dbReference>
<evidence type="ECO:0000313" key="3">
    <source>
        <dbReference type="EMBL" id="SFE88345.1"/>
    </source>
</evidence>
<dbReference type="InterPro" id="IPR050709">
    <property type="entry name" value="Biotin_Carboxyl_Carrier/Decarb"/>
</dbReference>
<dbReference type="PANTHER" id="PTHR45266:SF3">
    <property type="entry name" value="OXALOACETATE DECARBOXYLASE ALPHA CHAIN"/>
    <property type="match status" value="1"/>
</dbReference>
<dbReference type="PANTHER" id="PTHR45266">
    <property type="entry name" value="OXALOACETATE DECARBOXYLASE ALPHA CHAIN"/>
    <property type="match status" value="1"/>
</dbReference>
<evidence type="ECO:0000259" key="2">
    <source>
        <dbReference type="PROSITE" id="PS50968"/>
    </source>
</evidence>
<keyword evidence="4" id="KW-1185">Reference proteome</keyword>
<proteinExistence type="predicted"/>
<sequence length="70" mass="7819">MEVIRTPITGTVWKIHVKAGDEVKAGEEVAIVESMKMEIPIVSDYPGNVKTVFREEGDFINEGEDLIELD</sequence>
<feature type="domain" description="Lipoyl-binding" evidence="2">
    <location>
        <begin position="1"/>
        <end position="70"/>
    </location>
</feature>
<gene>
    <name evidence="3" type="ORF">SAMN05192532_105129</name>
</gene>
<accession>A0A1I2E681</accession>
<dbReference type="Proteomes" id="UP000199516">
    <property type="component" value="Unassembled WGS sequence"/>
</dbReference>